<protein>
    <recommendedName>
        <fullName evidence="1">RES domain-containing protein</fullName>
    </recommendedName>
</protein>
<dbReference type="KEGG" id="sesp:BN6_56280"/>
<sequence>MTGKGQSAFYGSTSLQCAVDEVARSADIAFSACSFAPSRPLFHFDAFAVPDPPSPFAEDACDDTQALAFLRRFAETLSEPNTDDDQYHYVPTQLFTEYLLAGPEELRPDAVRFASSLDSQYENWVVFVDNSRCLDAPTTRAGPVRDHVAVTAETASGSP</sequence>
<dbReference type="eggNOG" id="ENOG5031E1X">
    <property type="taxonomic scope" value="Bacteria"/>
</dbReference>
<reference evidence="2 3" key="1">
    <citation type="journal article" date="2012" name="BMC Genomics">
        <title>Complete genome sequence of Saccharothrix espanaensis DSM 44229T and comparison to the other completely sequenced Pseudonocardiaceae.</title>
        <authorList>
            <person name="Strobel T."/>
            <person name="Al-Dilaimi A."/>
            <person name="Blom J."/>
            <person name="Gessner A."/>
            <person name="Kalinowski J."/>
            <person name="Luzhetska M."/>
            <person name="Puhler A."/>
            <person name="Szczepanowski R."/>
            <person name="Bechthold A."/>
            <person name="Ruckert C."/>
        </authorList>
    </citation>
    <scope>NUCLEOTIDE SEQUENCE [LARGE SCALE GENOMIC DNA]</scope>
    <source>
        <strain evidence="3">ATCC 51144 / DSM 44229 / JCM 9112 / NBRC 15066 / NRRL 15764</strain>
    </source>
</reference>
<dbReference type="PATRIC" id="fig|1179773.3.peg.5668"/>
<accession>K0K5K8</accession>
<evidence type="ECO:0000259" key="1">
    <source>
        <dbReference type="Pfam" id="PF08808"/>
    </source>
</evidence>
<dbReference type="HOGENOM" id="CLU_1584684_0_0_11"/>
<keyword evidence="3" id="KW-1185">Reference proteome</keyword>
<dbReference type="AlphaFoldDB" id="K0K5K8"/>
<gene>
    <name evidence="2" type="ordered locus">BN6_56280</name>
</gene>
<proteinExistence type="predicted"/>
<organism evidence="2 3">
    <name type="scientific">Saccharothrix espanaensis (strain ATCC 51144 / DSM 44229 / JCM 9112 / NBRC 15066 / NRRL 15764)</name>
    <dbReference type="NCBI Taxonomy" id="1179773"/>
    <lineage>
        <taxon>Bacteria</taxon>
        <taxon>Bacillati</taxon>
        <taxon>Actinomycetota</taxon>
        <taxon>Actinomycetes</taxon>
        <taxon>Pseudonocardiales</taxon>
        <taxon>Pseudonocardiaceae</taxon>
        <taxon>Saccharothrix</taxon>
    </lineage>
</organism>
<feature type="domain" description="RES" evidence="1">
    <location>
        <begin position="3"/>
        <end position="138"/>
    </location>
</feature>
<evidence type="ECO:0000313" key="3">
    <source>
        <dbReference type="Proteomes" id="UP000006281"/>
    </source>
</evidence>
<dbReference type="Proteomes" id="UP000006281">
    <property type="component" value="Chromosome"/>
</dbReference>
<dbReference type="InterPro" id="IPR014914">
    <property type="entry name" value="RES_dom"/>
</dbReference>
<dbReference type="Pfam" id="PF08808">
    <property type="entry name" value="RES"/>
    <property type="match status" value="1"/>
</dbReference>
<dbReference type="EMBL" id="HE804045">
    <property type="protein sequence ID" value="CCH32887.1"/>
    <property type="molecule type" value="Genomic_DNA"/>
</dbReference>
<name>K0K5K8_SACES</name>
<evidence type="ECO:0000313" key="2">
    <source>
        <dbReference type="EMBL" id="CCH32887.1"/>
    </source>
</evidence>